<protein>
    <submittedName>
        <fullName evidence="2">Uncharacterized protein</fullName>
    </submittedName>
</protein>
<name>A0A0G4IV93_PLABS</name>
<feature type="region of interest" description="Disordered" evidence="1">
    <location>
        <begin position="306"/>
        <end position="331"/>
    </location>
</feature>
<accession>A0A0G4IV93</accession>
<evidence type="ECO:0000313" key="2">
    <source>
        <dbReference type="EMBL" id="CEO99122.1"/>
    </source>
</evidence>
<proteinExistence type="predicted"/>
<feature type="region of interest" description="Disordered" evidence="1">
    <location>
        <begin position="240"/>
        <end position="281"/>
    </location>
</feature>
<gene>
    <name evidence="2" type="ORF">PBRA_001027</name>
</gene>
<dbReference type="EMBL" id="CDSF01000090">
    <property type="protein sequence ID" value="CEO99122.1"/>
    <property type="molecule type" value="Genomic_DNA"/>
</dbReference>
<feature type="compositionally biased region" description="Low complexity" evidence="1">
    <location>
        <begin position="59"/>
        <end position="77"/>
    </location>
</feature>
<feature type="compositionally biased region" description="Polar residues" evidence="1">
    <location>
        <begin position="48"/>
        <end position="58"/>
    </location>
</feature>
<dbReference type="Proteomes" id="UP000039324">
    <property type="component" value="Unassembled WGS sequence"/>
</dbReference>
<organism evidence="2 3">
    <name type="scientific">Plasmodiophora brassicae</name>
    <name type="common">Clubroot disease agent</name>
    <dbReference type="NCBI Taxonomy" id="37360"/>
    <lineage>
        <taxon>Eukaryota</taxon>
        <taxon>Sar</taxon>
        <taxon>Rhizaria</taxon>
        <taxon>Endomyxa</taxon>
        <taxon>Phytomyxea</taxon>
        <taxon>Plasmodiophorida</taxon>
        <taxon>Plasmodiophoridae</taxon>
        <taxon>Plasmodiophora</taxon>
    </lineage>
</organism>
<evidence type="ECO:0000313" key="3">
    <source>
        <dbReference type="Proteomes" id="UP000039324"/>
    </source>
</evidence>
<reference evidence="2 3" key="1">
    <citation type="submission" date="2015-02" db="EMBL/GenBank/DDBJ databases">
        <authorList>
            <person name="Chooi Y.-H."/>
        </authorList>
    </citation>
    <scope>NUCLEOTIDE SEQUENCE [LARGE SCALE GENOMIC DNA]</scope>
    <source>
        <strain evidence="2">E3</strain>
    </source>
</reference>
<evidence type="ECO:0000256" key="1">
    <source>
        <dbReference type="SAM" id="MobiDB-lite"/>
    </source>
</evidence>
<sequence length="331" mass="35790">MATPPRMPLTPPFPFLESPFTAGMVPPAPLCLTGGPFVLTAAGGGPSLSVSDSRTATIGSGSSSSSSGSNSSSSNSNATPAPLPAIRMKIAAHRWKEVTEFMPGGIPVVEIRPYNKADGKRYLYVRADLPDGPAPRMTARFRVRRPSSGEWLGYLTPAAMDSLPIAALKTDLRQYDVQIKSNLSLQVSQAVVTRLDGDNIGRCVTPPVTDQLQLVVSMRVPNDGSWRDIARLPFYRVKRRNKRGSGGTASQPCPATDQANKRQCIPPPIGQQGSPLPLPSEESSIMSMLLSGKLFEHTTVEFPPVSYSEHDDHHPHAAHRHLRPIWADDDQ</sequence>
<feature type="region of interest" description="Disordered" evidence="1">
    <location>
        <begin position="46"/>
        <end position="81"/>
    </location>
</feature>
<dbReference type="AlphaFoldDB" id="A0A0G4IV93"/>
<keyword evidence="3" id="KW-1185">Reference proteome</keyword>